<dbReference type="EMBL" id="MTKT01001090">
    <property type="protein sequence ID" value="OWM86295.1"/>
    <property type="molecule type" value="Genomic_DNA"/>
</dbReference>
<evidence type="ECO:0000259" key="2">
    <source>
        <dbReference type="PROSITE" id="PS50126"/>
    </source>
</evidence>
<dbReference type="RefSeq" id="XP_031402811.1">
    <property type="nucleotide sequence ID" value="XM_031546951.1"/>
</dbReference>
<evidence type="ECO:0000313" key="6">
    <source>
        <dbReference type="RefSeq" id="XP_031402810.1"/>
    </source>
</evidence>
<feature type="region of interest" description="Disordered" evidence="1">
    <location>
        <begin position="69"/>
        <end position="99"/>
    </location>
</feature>
<feature type="region of interest" description="Disordered" evidence="1">
    <location>
        <begin position="1"/>
        <end position="20"/>
    </location>
</feature>
<dbReference type="InterPro" id="IPR052757">
    <property type="entry name" value="Ribosomal_protein_S1"/>
</dbReference>
<dbReference type="PROSITE" id="PS50126">
    <property type="entry name" value="S1"/>
    <property type="match status" value="2"/>
</dbReference>
<evidence type="ECO:0000313" key="7">
    <source>
        <dbReference type="RefSeq" id="XP_031402811.1"/>
    </source>
</evidence>
<keyword evidence="5" id="KW-1185">Reference proteome</keyword>
<evidence type="ECO:0000313" key="5">
    <source>
        <dbReference type="Proteomes" id="UP000515151"/>
    </source>
</evidence>
<protein>
    <submittedName>
        <fullName evidence="6 7">Uncharacterized protein LOC116212375 isoform X1</fullName>
    </submittedName>
</protein>
<dbReference type="SUPFAM" id="SSF50249">
    <property type="entry name" value="Nucleic acid-binding proteins"/>
    <property type="match status" value="2"/>
</dbReference>
<dbReference type="PANTHER" id="PTHR47559">
    <property type="entry name" value="OS03G0844900 PROTEIN"/>
    <property type="match status" value="1"/>
</dbReference>
<sequence>MPILTATLGGGSSSPVLSFLESSSPSSRSHLSIFCPTSPSGFPKITQTLPVISRPFCLYSTKVSVSVSGSPQAETESNEQGQGASNGPVQDFLPSSSSNETLRQARRSADWKAAKAYYERGAIYEGRIEGYNGGGLLVRFYSLMGFLPFPQLGPSHSCKEPNKTIREVAEDLVGAVIPLKVIQADEESRKLIFSEKEAIWSKFSNHLKVGDIFEAKVGYVEDYGAFVHLRFPDGFYHLTGMVHVSEVSWDLVQDVRDILSAGDDVKVKIINIDREKSRITLSIKQLEDDPLLETLDKVIPQDGSLNPGSLGINEESNIEPLPGLETIFQELLREEGIDDVRINRQGFEKRVVSQDLQLWLSNAPPADKTFVLLARAGRQVQEIQLTTSLDQEGIKKALQRVLERVP</sequence>
<accession>A0A218XM15</accession>
<evidence type="ECO:0000313" key="3">
    <source>
        <dbReference type="EMBL" id="OWM86295.1"/>
    </source>
</evidence>
<name>A0A218XM15_PUNGR</name>
<dbReference type="Gene3D" id="2.40.50.140">
    <property type="entry name" value="Nucleic acid-binding proteins"/>
    <property type="match status" value="2"/>
</dbReference>
<dbReference type="SMART" id="SM00316">
    <property type="entry name" value="S1"/>
    <property type="match status" value="2"/>
</dbReference>
<gene>
    <name evidence="6 7" type="primary">LOC116212375</name>
    <name evidence="3" type="ORF">CDL15_Pgr011119</name>
</gene>
<dbReference type="OrthoDB" id="412781at2759"/>
<feature type="domain" description="S1 motif" evidence="2">
    <location>
        <begin position="121"/>
        <end position="196"/>
    </location>
</feature>
<feature type="domain" description="S1 motif" evidence="2">
    <location>
        <begin position="210"/>
        <end position="284"/>
    </location>
</feature>
<evidence type="ECO:0000256" key="1">
    <source>
        <dbReference type="SAM" id="MobiDB-lite"/>
    </source>
</evidence>
<dbReference type="GO" id="GO:0003676">
    <property type="term" value="F:nucleic acid binding"/>
    <property type="evidence" value="ECO:0007669"/>
    <property type="project" value="InterPro"/>
</dbReference>
<reference evidence="5" key="3">
    <citation type="journal article" date="2020" name="Plant Biotechnol. J.">
        <title>The pomegranate (Punica granatum L.) draft genome dissects genetic divergence between soft- and hard-seeded cultivars.</title>
        <authorList>
            <person name="Luo X."/>
            <person name="Li H."/>
            <person name="Wu Z."/>
            <person name="Yao W."/>
            <person name="Zhao P."/>
            <person name="Cao D."/>
            <person name="Yu H."/>
            <person name="Li K."/>
            <person name="Poudel K."/>
            <person name="Zhao D."/>
            <person name="Zhang F."/>
            <person name="Xia X."/>
            <person name="Chen L."/>
            <person name="Wang Q."/>
            <person name="Jing D."/>
            <person name="Cao S."/>
        </authorList>
    </citation>
    <scope>NUCLEOTIDE SEQUENCE [LARGE SCALE GENOMIC DNA]</scope>
</reference>
<dbReference type="RefSeq" id="XP_031402810.1">
    <property type="nucleotide sequence ID" value="XM_031546950.1"/>
</dbReference>
<evidence type="ECO:0000313" key="4">
    <source>
        <dbReference type="Proteomes" id="UP000197138"/>
    </source>
</evidence>
<dbReference type="InterPro" id="IPR012340">
    <property type="entry name" value="NA-bd_OB-fold"/>
</dbReference>
<organism evidence="3 4">
    <name type="scientific">Punica granatum</name>
    <name type="common">Pomegranate</name>
    <dbReference type="NCBI Taxonomy" id="22663"/>
    <lineage>
        <taxon>Eukaryota</taxon>
        <taxon>Viridiplantae</taxon>
        <taxon>Streptophyta</taxon>
        <taxon>Embryophyta</taxon>
        <taxon>Tracheophyta</taxon>
        <taxon>Spermatophyta</taxon>
        <taxon>Magnoliopsida</taxon>
        <taxon>eudicotyledons</taxon>
        <taxon>Gunneridae</taxon>
        <taxon>Pentapetalae</taxon>
        <taxon>rosids</taxon>
        <taxon>malvids</taxon>
        <taxon>Myrtales</taxon>
        <taxon>Lythraceae</taxon>
        <taxon>Punica</taxon>
    </lineage>
</organism>
<proteinExistence type="predicted"/>
<reference evidence="4" key="1">
    <citation type="journal article" date="2017" name="Plant J.">
        <title>The pomegranate (Punica granatum L.) genome and the genomics of punicalagin biosynthesis.</title>
        <authorList>
            <person name="Qin G."/>
            <person name="Xu C."/>
            <person name="Ming R."/>
            <person name="Tang H."/>
            <person name="Guyot R."/>
            <person name="Kramer E.M."/>
            <person name="Hu Y."/>
            <person name="Yi X."/>
            <person name="Qi Y."/>
            <person name="Xu X."/>
            <person name="Gao Z."/>
            <person name="Pan H."/>
            <person name="Jian J."/>
            <person name="Tian Y."/>
            <person name="Yue Z."/>
            <person name="Xu Y."/>
        </authorList>
    </citation>
    <scope>NUCLEOTIDE SEQUENCE [LARGE SCALE GENOMIC DNA]</scope>
    <source>
        <strain evidence="4">cv. Dabenzi</strain>
    </source>
</reference>
<dbReference type="Pfam" id="PF00575">
    <property type="entry name" value="S1"/>
    <property type="match status" value="1"/>
</dbReference>
<dbReference type="InterPro" id="IPR003029">
    <property type="entry name" value="S1_domain"/>
</dbReference>
<reference evidence="3" key="2">
    <citation type="submission" date="2017-06" db="EMBL/GenBank/DDBJ databases">
        <title>The pomegranate genome and the genomics of punicalagin biosynthesis.</title>
        <authorList>
            <person name="Xu C."/>
        </authorList>
    </citation>
    <scope>NUCLEOTIDE SEQUENCE [LARGE SCALE GENOMIC DNA]</scope>
    <source>
        <tissue evidence="3">Fresh leaf</tissue>
    </source>
</reference>
<dbReference type="PANTHER" id="PTHR47559:SF1">
    <property type="entry name" value="OS03G0844900 PROTEIN"/>
    <property type="match status" value="1"/>
</dbReference>
<dbReference type="Proteomes" id="UP000197138">
    <property type="component" value="Unassembled WGS sequence"/>
</dbReference>
<dbReference type="AlphaFoldDB" id="A0A218XM15"/>
<dbReference type="GeneID" id="116212375"/>
<dbReference type="Proteomes" id="UP000515151">
    <property type="component" value="Chromosome 6"/>
</dbReference>
<reference evidence="6 7" key="4">
    <citation type="submission" date="2025-04" db="UniProtKB">
        <authorList>
            <consortium name="RefSeq"/>
        </authorList>
    </citation>
    <scope>IDENTIFICATION</scope>
    <source>
        <tissue evidence="6 7">Leaf</tissue>
    </source>
</reference>